<proteinExistence type="predicted"/>
<dbReference type="GO" id="GO:0003700">
    <property type="term" value="F:DNA-binding transcription factor activity"/>
    <property type="evidence" value="ECO:0007669"/>
    <property type="project" value="InterPro"/>
</dbReference>
<feature type="domain" description="SIS" evidence="5">
    <location>
        <begin position="124"/>
        <end position="265"/>
    </location>
</feature>
<evidence type="ECO:0000259" key="4">
    <source>
        <dbReference type="PROSITE" id="PS51071"/>
    </source>
</evidence>
<evidence type="ECO:0000256" key="2">
    <source>
        <dbReference type="ARBA" id="ARBA00023125"/>
    </source>
</evidence>
<dbReference type="InterPro" id="IPR035472">
    <property type="entry name" value="RpiR-like_SIS"/>
</dbReference>
<dbReference type="Proteomes" id="UP000013785">
    <property type="component" value="Unassembled WGS sequence"/>
</dbReference>
<dbReference type="GO" id="GO:0097367">
    <property type="term" value="F:carbohydrate derivative binding"/>
    <property type="evidence" value="ECO:0007669"/>
    <property type="project" value="InterPro"/>
</dbReference>
<dbReference type="EMBL" id="AJAT01000013">
    <property type="protein sequence ID" value="EOL44643.1"/>
    <property type="molecule type" value="Genomic_DNA"/>
</dbReference>
<dbReference type="OrthoDB" id="370421at2"/>
<dbReference type="CDD" id="cd05013">
    <property type="entry name" value="SIS_RpiR"/>
    <property type="match status" value="1"/>
</dbReference>
<evidence type="ECO:0000259" key="5">
    <source>
        <dbReference type="PROSITE" id="PS51464"/>
    </source>
</evidence>
<dbReference type="STRING" id="154621.RV11_GL002390"/>
<dbReference type="InterPro" id="IPR036388">
    <property type="entry name" value="WH-like_DNA-bd_sf"/>
</dbReference>
<evidence type="ECO:0000256" key="3">
    <source>
        <dbReference type="ARBA" id="ARBA00023163"/>
    </source>
</evidence>
<evidence type="ECO:0000256" key="1">
    <source>
        <dbReference type="ARBA" id="ARBA00023015"/>
    </source>
</evidence>
<dbReference type="Gene3D" id="3.40.50.10490">
    <property type="entry name" value="Glucose-6-phosphate isomerase like protein, domain 1"/>
    <property type="match status" value="1"/>
</dbReference>
<evidence type="ECO:0000313" key="6">
    <source>
        <dbReference type="EMBL" id="EOL44643.1"/>
    </source>
</evidence>
<dbReference type="InterPro" id="IPR000281">
    <property type="entry name" value="HTH_RpiR"/>
</dbReference>
<dbReference type="PATRIC" id="fig|1158610.3.peg.1443"/>
<accession>R3TTY7</accession>
<name>R3TTY7_9ENTE</name>
<dbReference type="Pfam" id="PF01418">
    <property type="entry name" value="HTH_6"/>
    <property type="match status" value="1"/>
</dbReference>
<dbReference type="SUPFAM" id="SSF46689">
    <property type="entry name" value="Homeodomain-like"/>
    <property type="match status" value="1"/>
</dbReference>
<dbReference type="PROSITE" id="PS51071">
    <property type="entry name" value="HTH_RPIR"/>
    <property type="match status" value="1"/>
</dbReference>
<keyword evidence="3" id="KW-0804">Transcription</keyword>
<dbReference type="InterPro" id="IPR046348">
    <property type="entry name" value="SIS_dom_sf"/>
</dbReference>
<protein>
    <recommendedName>
        <fullName evidence="8">RpiR family transcriptional regulator</fullName>
    </recommendedName>
</protein>
<dbReference type="SUPFAM" id="SSF53697">
    <property type="entry name" value="SIS domain"/>
    <property type="match status" value="1"/>
</dbReference>
<dbReference type="Gene3D" id="1.10.10.10">
    <property type="entry name" value="Winged helix-like DNA-binding domain superfamily/Winged helix DNA-binding domain"/>
    <property type="match status" value="1"/>
</dbReference>
<sequence length="287" mass="31901">MEGKHIHRRVESIFSELTQSEKKIAQMVLETPEEVIQMTANELAKASQTSPASVIRFCRSIGISGFTELKLKLSAEVDTPNYTSYSDISPGEPIKDIKSKLLGNAYQSMKDTVNLIDENVIDETNELIRKAPIVYVYGLGASYLVAENIAQKWNRIGKTVVCLSDAHLLLVILTSAVKEAVFIGISNSGETKEVIHMLKIAKNSGLKTISITQFGSNTISHLTDVSIHTVRSNEAELRSAATSSLLAQFMAIDVLFYAYVSESYEENITRIRQSRKAIEQYKKDSFK</sequence>
<gene>
    <name evidence="6" type="ORF">UC3_01460</name>
</gene>
<feature type="domain" description="HTH rpiR-type" evidence="4">
    <location>
        <begin position="4"/>
        <end position="80"/>
    </location>
</feature>
<dbReference type="InterPro" id="IPR047640">
    <property type="entry name" value="RpiR-like"/>
</dbReference>
<dbReference type="AlphaFoldDB" id="R3TTY7"/>
<reference evidence="6 7" key="1">
    <citation type="submission" date="2013-02" db="EMBL/GenBank/DDBJ databases">
        <title>The Genome Sequence of Enterococcus phoeniculicola BAA-412.</title>
        <authorList>
            <consortium name="The Broad Institute Genome Sequencing Platform"/>
            <consortium name="The Broad Institute Genome Sequencing Center for Infectious Disease"/>
            <person name="Earl A.M."/>
            <person name="Gilmore M.S."/>
            <person name="Lebreton F."/>
            <person name="Walker B."/>
            <person name="Young S.K."/>
            <person name="Zeng Q."/>
            <person name="Gargeya S."/>
            <person name="Fitzgerald M."/>
            <person name="Haas B."/>
            <person name="Abouelleil A."/>
            <person name="Alvarado L."/>
            <person name="Arachchi H.M."/>
            <person name="Berlin A.M."/>
            <person name="Chapman S.B."/>
            <person name="Dewar J."/>
            <person name="Goldberg J."/>
            <person name="Griggs A."/>
            <person name="Gujja S."/>
            <person name="Hansen M."/>
            <person name="Howarth C."/>
            <person name="Imamovic A."/>
            <person name="Larimer J."/>
            <person name="McCowan C."/>
            <person name="Murphy C."/>
            <person name="Neiman D."/>
            <person name="Pearson M."/>
            <person name="Priest M."/>
            <person name="Roberts A."/>
            <person name="Saif S."/>
            <person name="Shea T."/>
            <person name="Sisk P."/>
            <person name="Sykes S."/>
            <person name="Wortman J."/>
            <person name="Nusbaum C."/>
            <person name="Birren B."/>
        </authorList>
    </citation>
    <scope>NUCLEOTIDE SEQUENCE [LARGE SCALE GENOMIC DNA]</scope>
    <source>
        <strain evidence="6 7">ATCC BAA-412</strain>
    </source>
</reference>
<keyword evidence="2" id="KW-0238">DNA-binding</keyword>
<dbReference type="PANTHER" id="PTHR30514:SF10">
    <property type="entry name" value="MURR_RPIR FAMILY TRANSCRIPTIONAL REGULATOR"/>
    <property type="match status" value="1"/>
</dbReference>
<evidence type="ECO:0008006" key="8">
    <source>
        <dbReference type="Google" id="ProtNLM"/>
    </source>
</evidence>
<dbReference type="PROSITE" id="PS51464">
    <property type="entry name" value="SIS"/>
    <property type="match status" value="1"/>
</dbReference>
<evidence type="ECO:0000313" key="7">
    <source>
        <dbReference type="Proteomes" id="UP000013785"/>
    </source>
</evidence>
<keyword evidence="7" id="KW-1185">Reference proteome</keyword>
<dbReference type="InterPro" id="IPR009057">
    <property type="entry name" value="Homeodomain-like_sf"/>
</dbReference>
<dbReference type="InterPro" id="IPR001347">
    <property type="entry name" value="SIS_dom"/>
</dbReference>
<keyword evidence="1" id="KW-0805">Transcription regulation</keyword>
<dbReference type="PANTHER" id="PTHR30514">
    <property type="entry name" value="GLUCOKINASE"/>
    <property type="match status" value="1"/>
</dbReference>
<dbReference type="RefSeq" id="WP_010768123.1">
    <property type="nucleotide sequence ID" value="NZ_ASWE01000003.1"/>
</dbReference>
<dbReference type="GO" id="GO:1901135">
    <property type="term" value="P:carbohydrate derivative metabolic process"/>
    <property type="evidence" value="ECO:0007669"/>
    <property type="project" value="InterPro"/>
</dbReference>
<dbReference type="GO" id="GO:0003677">
    <property type="term" value="F:DNA binding"/>
    <property type="evidence" value="ECO:0007669"/>
    <property type="project" value="UniProtKB-KW"/>
</dbReference>
<comment type="caution">
    <text evidence="6">The sequence shown here is derived from an EMBL/GenBank/DDBJ whole genome shotgun (WGS) entry which is preliminary data.</text>
</comment>
<dbReference type="HOGENOM" id="CLU_055769_0_4_9"/>
<dbReference type="eggNOG" id="COG1737">
    <property type="taxonomic scope" value="Bacteria"/>
</dbReference>
<organism evidence="6 7">
    <name type="scientific">Enterococcus phoeniculicola ATCC BAA-412</name>
    <dbReference type="NCBI Taxonomy" id="1158610"/>
    <lineage>
        <taxon>Bacteria</taxon>
        <taxon>Bacillati</taxon>
        <taxon>Bacillota</taxon>
        <taxon>Bacilli</taxon>
        <taxon>Lactobacillales</taxon>
        <taxon>Enterococcaceae</taxon>
        <taxon>Enterococcus</taxon>
    </lineage>
</organism>
<dbReference type="Pfam" id="PF01380">
    <property type="entry name" value="SIS"/>
    <property type="match status" value="1"/>
</dbReference>